<dbReference type="EMBL" id="AL009126">
    <property type="protein sequence ID" value="SOX90547.1"/>
    <property type="molecule type" value="Genomic_DNA"/>
</dbReference>
<accession>A0A2K4Z9I6</accession>
<dbReference type="Proteomes" id="UP000001570">
    <property type="component" value="Chromosome"/>
</dbReference>
<sequence>MVKVKMWTEWVKCSKVQLIGSLDVPSTSYIEGKVGKWKLKELTSIQ</sequence>
<dbReference type="RefSeq" id="WP_119122854.1">
    <property type="nucleotide sequence ID" value="NC_000964.3"/>
</dbReference>
<reference evidence="1" key="7">
    <citation type="submission" date="2020-04" db="EMBL/GenBank/DDBJ databases">
        <title>Phage recombination drives evolution of spore-forming Bacilli.</title>
        <authorList>
            <person name="Dragos A."/>
            <person name="Kovacs A.T."/>
        </authorList>
    </citation>
    <scope>NUCLEOTIDE SEQUENCE</scope>
    <source>
        <strain evidence="1">168</strain>
    </source>
</reference>
<reference evidence="2" key="4">
    <citation type="journal article" date="2013" name="Microbiology">
        <title>An updated metabolic view of the Bacillus subtilis 168 genome.</title>
        <authorList>
            <person name="Belda E."/>
            <person name="Sekowska A."/>
            <person name="Le Fevre F."/>
            <person name="Mornico D."/>
            <person name="Morgat A."/>
            <person name="Ouzounis C."/>
            <person name="Vallenet D."/>
            <person name="Medigue C."/>
            <person name="Danchin A."/>
        </authorList>
    </citation>
    <scope>NUCLEOTIDE SEQUENCE</scope>
    <source>
        <strain evidence="2">168</strain>
    </source>
</reference>
<proteinExistence type="predicted"/>
<name>A0A2K4Z9I6_BACSU</name>
<gene>
    <name evidence="2" type="ORF">BSU_11515</name>
    <name evidence="1" type="ORF">HIR78_06350</name>
</gene>
<reference evidence="2" key="8">
    <citation type="journal article" date="2023" name="Microb. Biotechnol.">
        <title>A model industrial workhorse: Bacillus subtilis strain 168 and its genome after a quarter of a century.</title>
        <authorList>
            <person name="Bremer E."/>
            <person name="Calteau A."/>
            <person name="Danchin A."/>
            <person name="Harwood C."/>
            <person name="Helmann J.D."/>
            <person name="Medigue C."/>
            <person name="Palsson B.O."/>
            <person name="Sekowska A."/>
            <person name="Vallenet D."/>
            <person name="Zuniga A."/>
            <person name="Zuniga C."/>
        </authorList>
    </citation>
    <scope>NUCLEOTIDE SEQUENCE</scope>
    <source>
        <strain evidence="2">168</strain>
    </source>
</reference>
<reference evidence="2" key="3">
    <citation type="submission" date="2009-01" db="EMBL/GenBank/DDBJ databases">
        <authorList>
            <consortium name="Institut Pasteur and Genoscope"/>
            <person name="Genoscope - C.E.A."/>
        </authorList>
    </citation>
    <scope>NUCLEOTIDE SEQUENCE</scope>
    <source>
        <strain evidence="2">168</strain>
    </source>
</reference>
<evidence type="ECO:0000313" key="1">
    <source>
        <dbReference type="EMBL" id="QJP87660.1"/>
    </source>
</evidence>
<dbReference type="RefSeq" id="YP_009513949.1">
    <property type="nucleotide sequence ID" value="NC_000964.3"/>
</dbReference>
<reference evidence="2 3" key="1">
    <citation type="journal article" date="1997" name="Nature">
        <title>The complete genome sequence of the Gram-positive bacterium Bacillus subtilis.</title>
        <authorList>
            <person name="Kunst F."/>
            <person name="Ogasawara N."/>
            <person name="Moszer I."/>
            <person name="Albertini A.M."/>
            <person name="Alloni G."/>
            <person name="Azevedo V."/>
            <person name="Bertero M.G."/>
            <person name="Bessieres P."/>
            <person name="Bolotin A."/>
            <person name="Borchert S."/>
            <person name="Borriss R."/>
            <person name="Boursier L."/>
            <person name="Brans A."/>
            <person name="Braun M."/>
            <person name="Brignell S.C."/>
            <person name="Bron S."/>
            <person name="Brouillet S."/>
            <person name="Bruschi C.V."/>
            <person name="Caldwell B."/>
            <person name="Capuano V."/>
            <person name="Carter N.M."/>
            <person name="Choi S.K."/>
            <person name="Codani J.J."/>
            <person name="Connerton I.F."/>
            <person name="Cummings N.J."/>
            <person name="Daniel R.A."/>
            <person name="Denizot F."/>
            <person name="Devine K.M."/>
            <person name="Dusterhoft A."/>
            <person name="Ehrlich S.D."/>
            <person name="Emmerson P.T."/>
            <person name="Entian K.D."/>
            <person name="Errington J."/>
            <person name="Fabret C."/>
            <person name="Ferrari E."/>
            <person name="Foulger D."/>
            <person name="Fritz C."/>
            <person name="Fujita M."/>
            <person name="Fujita Y."/>
            <person name="Fuma S."/>
            <person name="Galizzi A."/>
            <person name="Galleron N."/>
            <person name="Ghim S.Y."/>
            <person name="Glaser P."/>
            <person name="Goffeau A."/>
            <person name="Golightly E.J."/>
            <person name="Grandi G."/>
            <person name="Guiseppi G."/>
            <person name="Guy B.J."/>
            <person name="Haga K."/>
            <person name="Haiech J."/>
            <person name="Harwood C.R."/>
            <person name="Henaut A."/>
            <person name="Hilbert H."/>
            <person name="Holsappel S."/>
            <person name="Hosono S."/>
            <person name="Hullo M.F."/>
            <person name="Itaya M."/>
            <person name="Jones L."/>
            <person name="Joris B."/>
            <person name="Karamata D."/>
            <person name="Kasahara Y."/>
            <person name="Klaerr-Blanchard M."/>
            <person name="Klein C."/>
            <person name="Kobayashi Y."/>
            <person name="Koetter P."/>
            <person name="Koningstein G."/>
            <person name="Krogh S."/>
            <person name="Kumano M."/>
            <person name="Kurita K."/>
            <person name="Lapidus A."/>
            <person name="Lardinois S."/>
            <person name="Lauber J."/>
            <person name="Lazarevic V."/>
            <person name="Lee S.M."/>
            <person name="Levine A."/>
            <person name="Liu H."/>
            <person name="Masuda S."/>
            <person name="Mauel C."/>
            <person name="Medigue C."/>
            <person name="Medina N."/>
            <person name="Mellado R.P."/>
            <person name="Mizuno M."/>
            <person name="Moestl D."/>
            <person name="Nakai S."/>
            <person name="Noback M."/>
            <person name="Noone D."/>
            <person name="O'Reilly M."/>
            <person name="Ogawa K."/>
            <person name="Ogiwara A."/>
            <person name="Oudega B."/>
            <person name="Park S.H."/>
            <person name="Parro V."/>
            <person name="Pohl T.M."/>
            <person name="Portetelle D."/>
            <person name="Porwollik S."/>
            <person name="Prescott A.M."/>
            <person name="Presecan E."/>
            <person name="Pujic P."/>
            <person name="Purnelle B."/>
            <person name="Rapoport G."/>
            <person name="Rey M."/>
            <person name="Reynolds S."/>
            <person name="Rieger M."/>
            <person name="Rivolta C."/>
            <person name="Rocha E."/>
            <person name="Roche B."/>
            <person name="Rose M."/>
            <person name="Sadaie Y."/>
            <person name="Sato T."/>
            <person name="Scanlan E."/>
            <person name="Schleich S."/>
            <person name="Schroeter R."/>
            <person name="Scoffone F."/>
            <person name="Sekiguchi J."/>
            <person name="Sekowska A."/>
            <person name="Seror S.J."/>
            <person name="Serror P."/>
            <person name="Shin B.S."/>
            <person name="Soldo B."/>
            <person name="Sorokin A."/>
            <person name="Tacconi E."/>
            <person name="Takagi T."/>
            <person name="Takahashi H."/>
            <person name="Takemaru K."/>
            <person name="Takeuchi M."/>
            <person name="Tamakoshi A."/>
            <person name="Tanaka T."/>
            <person name="Terpstra P."/>
            <person name="Tognoni A."/>
            <person name="Tosato V."/>
            <person name="Uchiyama S."/>
            <person name="Vandenbol M."/>
            <person name="Vannier F."/>
            <person name="Vassarotti A."/>
            <person name="Viari A."/>
            <person name="Wambutt R."/>
            <person name="Wedler E."/>
            <person name="Wedler H."/>
            <person name="Weitzenegger T."/>
            <person name="Winters P."/>
            <person name="Wipat A."/>
            <person name="Yamamoto H."/>
            <person name="Yamane K."/>
            <person name="Yasumoto K."/>
            <person name="Yata K."/>
            <person name="Yoshida K."/>
            <person name="Yoshikawa H.F."/>
            <person name="Zumstein E."/>
            <person name="Yoshikawa H."/>
            <person name="Danchin A."/>
        </authorList>
    </citation>
    <scope>NUCLEOTIDE SEQUENCE [LARGE SCALE GENOMIC DNA]</scope>
    <source>
        <strain evidence="2 3">168</strain>
    </source>
</reference>
<dbReference type="EnsemblBacteria" id="SOX90547">
    <property type="protein sequence ID" value="SOX90547"/>
    <property type="gene ID" value="BSU_11515"/>
</dbReference>
<evidence type="ECO:0000313" key="3">
    <source>
        <dbReference type="Proteomes" id="UP000001570"/>
    </source>
</evidence>
<dbReference type="EMBL" id="CP052842">
    <property type="protein sequence ID" value="QJP87660.1"/>
    <property type="molecule type" value="Genomic_DNA"/>
</dbReference>
<reference evidence="2" key="6">
    <citation type="journal article" date="2018" name="Microb. Biotechnol.">
        <title>Bacillus subtilis, the model Gram-positive bacterium: 20 years of annotation refinement.</title>
        <authorList>
            <person name="Borriss R."/>
            <person name="Danchin A."/>
            <person name="Harwood C.R."/>
            <person name="Medigue C."/>
            <person name="Rocha E.P.C."/>
            <person name="Sekowska A."/>
            <person name="Vallenet D."/>
        </authorList>
    </citation>
    <scope>NUCLEOTIDE SEQUENCE</scope>
    <source>
        <strain evidence="2">168</strain>
    </source>
</reference>
<dbReference type="AlphaFoldDB" id="A0A2K4Z9I6"/>
<protein>
    <submittedName>
        <fullName evidence="2">Uncharacterized protein</fullName>
    </submittedName>
</protein>
<dbReference type="GeneID" id="37862830"/>
<keyword evidence="3" id="KW-1185">Reference proteome</keyword>
<reference evidence="2" key="2">
    <citation type="journal article" date="2009" name="Microbiology">
        <title>From a consortium sequence to a unified sequence: the Bacillus subtilis 168 reference genome a decade later.</title>
        <authorList>
            <person name="Barbe V."/>
            <person name="Cruveiller S."/>
            <person name="Kunst F."/>
            <person name="Lenoble P."/>
            <person name="Meurice G."/>
            <person name="Sekowska A."/>
            <person name="Vallenet D."/>
            <person name="Wang T."/>
            <person name="Moszer I."/>
            <person name="Medigue C."/>
            <person name="Danchin A."/>
        </authorList>
    </citation>
    <scope>NUCLEOTIDE SEQUENCE</scope>
    <source>
        <strain evidence="2">168</strain>
    </source>
</reference>
<reference evidence="2" key="5">
    <citation type="submission" date="2013-01" db="EMBL/GenBank/DDBJ databases">
        <authorList>
            <consortium name="AMAbiotics and Genoscope"/>
            <person name="Genoscope - C.E.A."/>
        </authorList>
    </citation>
    <scope>NUCLEOTIDE SEQUENCE</scope>
    <source>
        <strain evidence="2">168</strain>
    </source>
</reference>
<evidence type="ECO:0000313" key="2">
    <source>
        <dbReference type="EMBL" id="SOX90547.1"/>
    </source>
</evidence>
<dbReference type="OrthoDB" id="2890341at2"/>
<organism evidence="2 3">
    <name type="scientific">Bacillus subtilis (strain 168)</name>
    <dbReference type="NCBI Taxonomy" id="224308"/>
    <lineage>
        <taxon>Bacteria</taxon>
        <taxon>Bacillati</taxon>
        <taxon>Bacillota</taxon>
        <taxon>Bacilli</taxon>
        <taxon>Bacillales</taxon>
        <taxon>Bacillaceae</taxon>
        <taxon>Bacillus</taxon>
    </lineage>
</organism>